<sequence>MAGAADFSGIRRPEHRGGLCQSASPARCFISGPERQPARVRRRADGREMGLFLFAGLFRGAARRVDGISVFIDAPQFGGYRLGVPGGQPRAASPLRSGGAGRALAQLQPSRIMGPLLQRRRVCRADFPHGSRLVLVARRGRDGNASRHRVSRGPSAWLA</sequence>
<gene>
    <name evidence="1" type="ORF">SDC9_190181</name>
</gene>
<dbReference type="AlphaFoldDB" id="A0A645I2D1"/>
<dbReference type="EMBL" id="VSSQ01100486">
    <property type="protein sequence ID" value="MPN42624.1"/>
    <property type="molecule type" value="Genomic_DNA"/>
</dbReference>
<reference evidence="1" key="1">
    <citation type="submission" date="2019-08" db="EMBL/GenBank/DDBJ databases">
        <authorList>
            <person name="Kucharzyk K."/>
            <person name="Murdoch R.W."/>
            <person name="Higgins S."/>
            <person name="Loffler F."/>
        </authorList>
    </citation>
    <scope>NUCLEOTIDE SEQUENCE</scope>
</reference>
<protein>
    <submittedName>
        <fullName evidence="1">Uncharacterized protein</fullName>
    </submittedName>
</protein>
<proteinExistence type="predicted"/>
<accession>A0A645I2D1</accession>
<comment type="caution">
    <text evidence="1">The sequence shown here is derived from an EMBL/GenBank/DDBJ whole genome shotgun (WGS) entry which is preliminary data.</text>
</comment>
<name>A0A645I2D1_9ZZZZ</name>
<organism evidence="1">
    <name type="scientific">bioreactor metagenome</name>
    <dbReference type="NCBI Taxonomy" id="1076179"/>
    <lineage>
        <taxon>unclassified sequences</taxon>
        <taxon>metagenomes</taxon>
        <taxon>ecological metagenomes</taxon>
    </lineage>
</organism>
<evidence type="ECO:0000313" key="1">
    <source>
        <dbReference type="EMBL" id="MPN42624.1"/>
    </source>
</evidence>